<dbReference type="HOGENOM" id="CLU_3423343_0_0_1"/>
<comment type="caution">
    <text evidence="1">The sequence shown here is derived from an EMBL/GenBank/DDBJ whole genome shotgun (WGS) entry which is preliminary data.</text>
</comment>
<name>A0A093UXQ4_TALMA</name>
<accession>A0A093UXQ4</accession>
<reference evidence="1" key="1">
    <citation type="journal article" date="2014" name="PLoS Genet.">
        <title>Signature Gene Expression Reveals Novel Clues to the Molecular Mechanisms of Dimorphic Transition in Penicillium marneffei.</title>
        <authorList>
            <person name="Yang E."/>
            <person name="Wang G."/>
            <person name="Cai J."/>
            <person name="Woo P.C."/>
            <person name="Lau S.K."/>
            <person name="Yuen K.-Y."/>
            <person name="Chow W.-N."/>
            <person name="Lin X."/>
        </authorList>
    </citation>
    <scope>NUCLEOTIDE SEQUENCE [LARGE SCALE GENOMIC DNA]</scope>
    <source>
        <strain evidence="1">PM1</strain>
    </source>
</reference>
<protein>
    <submittedName>
        <fullName evidence="1">Uncharacterized protein</fullName>
    </submittedName>
</protein>
<evidence type="ECO:0000313" key="1">
    <source>
        <dbReference type="EMBL" id="KFX44730.1"/>
    </source>
</evidence>
<organism evidence="1">
    <name type="scientific">Talaromyces marneffei PM1</name>
    <dbReference type="NCBI Taxonomy" id="1077442"/>
    <lineage>
        <taxon>Eukaryota</taxon>
        <taxon>Fungi</taxon>
        <taxon>Dikarya</taxon>
        <taxon>Ascomycota</taxon>
        <taxon>Pezizomycotina</taxon>
        <taxon>Eurotiomycetes</taxon>
        <taxon>Eurotiomycetidae</taxon>
        <taxon>Eurotiales</taxon>
        <taxon>Trichocomaceae</taxon>
        <taxon>Talaromyces</taxon>
        <taxon>Talaromyces sect. Talaromyces</taxon>
    </lineage>
</organism>
<dbReference type="AlphaFoldDB" id="A0A093UXQ4"/>
<sequence>MTRPKRHFVFAAIPRPLAKAANS</sequence>
<gene>
    <name evidence="1" type="ORF">GQ26_0260070</name>
</gene>
<dbReference type="EMBL" id="JPOX01000026">
    <property type="protein sequence ID" value="KFX44730.1"/>
    <property type="molecule type" value="Genomic_DNA"/>
</dbReference>
<proteinExistence type="predicted"/>